<sequence length="256" mass="28350">MALVYQAYAPAHFSRCFIKHLIGLPRVLEDSKPLADQVRVIEEMGADLESLCLTFSVDDATTGRSVELVPGGSDKDVTAENVAEYVKLRTEWELEGRFVPVMPHVQKGFYCIVPPDILEAFSRMVTAEELDVMLTGHGINIQDWRQNTEYYGYDENSDIIKWFWDAVEGFTPQELEDLWTFISGSKGVPPGGFGNLTNAAGEAIRFTIAKVTASAAHLPVAHTCGYQLDLAVYDTAEDLAAKLRQAMSHRQGFGLA</sequence>
<dbReference type="GO" id="GO:0006511">
    <property type="term" value="P:ubiquitin-dependent protein catabolic process"/>
    <property type="evidence" value="ECO:0007669"/>
    <property type="project" value="TreeGrafter"/>
</dbReference>
<keyword evidence="9" id="KW-1185">Reference proteome</keyword>
<dbReference type="PANTHER" id="PTHR11254">
    <property type="entry name" value="HECT DOMAIN UBIQUITIN-PROTEIN LIGASE"/>
    <property type="match status" value="1"/>
</dbReference>
<dbReference type="Gene3D" id="3.30.2410.10">
    <property type="entry name" value="Hect, E3 ligase catalytic domain"/>
    <property type="match status" value="1"/>
</dbReference>
<dbReference type="Proteomes" id="UP000654075">
    <property type="component" value="Unassembled WGS sequence"/>
</dbReference>
<dbReference type="EMBL" id="CAJNNV010024396">
    <property type="protein sequence ID" value="CAE8609754.1"/>
    <property type="molecule type" value="Genomic_DNA"/>
</dbReference>
<accession>A0A813FAB4</accession>
<dbReference type="PROSITE" id="PS50237">
    <property type="entry name" value="HECT"/>
    <property type="match status" value="1"/>
</dbReference>
<comment type="catalytic activity">
    <reaction evidence="1">
        <text>S-ubiquitinyl-[E2 ubiquitin-conjugating enzyme]-L-cysteine + [acceptor protein]-L-lysine = [E2 ubiquitin-conjugating enzyme]-L-cysteine + N(6)-ubiquitinyl-[acceptor protein]-L-lysine.</text>
        <dbReference type="EC" id="2.3.2.26"/>
    </reaction>
</comment>
<keyword evidence="5 6" id="KW-0833">Ubl conjugation pathway</keyword>
<dbReference type="GO" id="GO:0005737">
    <property type="term" value="C:cytoplasm"/>
    <property type="evidence" value="ECO:0007669"/>
    <property type="project" value="TreeGrafter"/>
</dbReference>
<keyword evidence="4" id="KW-0808">Transferase</keyword>
<evidence type="ECO:0000256" key="2">
    <source>
        <dbReference type="ARBA" id="ARBA00004906"/>
    </source>
</evidence>
<protein>
    <recommendedName>
        <fullName evidence="3">HECT-type E3 ubiquitin transferase</fullName>
        <ecNumber evidence="3">2.3.2.26</ecNumber>
    </recommendedName>
</protein>
<comment type="caution">
    <text evidence="8">The sequence shown here is derived from an EMBL/GenBank/DDBJ whole genome shotgun (WGS) entry which is preliminary data.</text>
</comment>
<evidence type="ECO:0000256" key="3">
    <source>
        <dbReference type="ARBA" id="ARBA00012485"/>
    </source>
</evidence>
<organism evidence="8 9">
    <name type="scientific">Polarella glacialis</name>
    <name type="common">Dinoflagellate</name>
    <dbReference type="NCBI Taxonomy" id="89957"/>
    <lineage>
        <taxon>Eukaryota</taxon>
        <taxon>Sar</taxon>
        <taxon>Alveolata</taxon>
        <taxon>Dinophyceae</taxon>
        <taxon>Suessiales</taxon>
        <taxon>Suessiaceae</taxon>
        <taxon>Polarella</taxon>
    </lineage>
</organism>
<dbReference type="AlphaFoldDB" id="A0A813FAB4"/>
<dbReference type="PANTHER" id="PTHR11254:SF440">
    <property type="entry name" value="E3 UBIQUITIN-PROTEIN LIGASE NEDD-4"/>
    <property type="match status" value="1"/>
</dbReference>
<evidence type="ECO:0000313" key="9">
    <source>
        <dbReference type="Proteomes" id="UP000654075"/>
    </source>
</evidence>
<name>A0A813FAB4_POLGL</name>
<evidence type="ECO:0000256" key="6">
    <source>
        <dbReference type="PROSITE-ProRule" id="PRU00104"/>
    </source>
</evidence>
<evidence type="ECO:0000259" key="7">
    <source>
        <dbReference type="PROSITE" id="PS50237"/>
    </source>
</evidence>
<dbReference type="SUPFAM" id="SSF56204">
    <property type="entry name" value="Hect, E3 ligase catalytic domain"/>
    <property type="match status" value="1"/>
</dbReference>
<dbReference type="GO" id="GO:0061630">
    <property type="term" value="F:ubiquitin protein ligase activity"/>
    <property type="evidence" value="ECO:0007669"/>
    <property type="project" value="UniProtKB-EC"/>
</dbReference>
<gene>
    <name evidence="8" type="ORF">PGLA1383_LOCUS27580</name>
</gene>
<dbReference type="SMART" id="SM00119">
    <property type="entry name" value="HECTc"/>
    <property type="match status" value="1"/>
</dbReference>
<dbReference type="Pfam" id="PF00632">
    <property type="entry name" value="HECT"/>
    <property type="match status" value="1"/>
</dbReference>
<evidence type="ECO:0000256" key="1">
    <source>
        <dbReference type="ARBA" id="ARBA00000885"/>
    </source>
</evidence>
<dbReference type="Gene3D" id="3.30.2160.10">
    <property type="entry name" value="Hect, E3 ligase catalytic domain"/>
    <property type="match status" value="1"/>
</dbReference>
<evidence type="ECO:0000256" key="5">
    <source>
        <dbReference type="ARBA" id="ARBA00022786"/>
    </source>
</evidence>
<evidence type="ECO:0000256" key="4">
    <source>
        <dbReference type="ARBA" id="ARBA00022679"/>
    </source>
</evidence>
<dbReference type="OrthoDB" id="437863at2759"/>
<dbReference type="EC" id="2.3.2.26" evidence="3"/>
<dbReference type="GO" id="GO:0016567">
    <property type="term" value="P:protein ubiquitination"/>
    <property type="evidence" value="ECO:0007669"/>
    <property type="project" value="TreeGrafter"/>
</dbReference>
<dbReference type="InterPro" id="IPR000569">
    <property type="entry name" value="HECT_dom"/>
</dbReference>
<dbReference type="InterPro" id="IPR035983">
    <property type="entry name" value="Hect_E3_ubiquitin_ligase"/>
</dbReference>
<dbReference type="InterPro" id="IPR050409">
    <property type="entry name" value="E3_ubiq-protein_ligase"/>
</dbReference>
<feature type="active site" description="Glycyl thioester intermediate" evidence="6">
    <location>
        <position position="224"/>
    </location>
</feature>
<evidence type="ECO:0000313" key="8">
    <source>
        <dbReference type="EMBL" id="CAE8609754.1"/>
    </source>
</evidence>
<reference evidence="8" key="1">
    <citation type="submission" date="2021-02" db="EMBL/GenBank/DDBJ databases">
        <authorList>
            <person name="Dougan E. K."/>
            <person name="Rhodes N."/>
            <person name="Thang M."/>
            <person name="Chan C."/>
        </authorList>
    </citation>
    <scope>NUCLEOTIDE SEQUENCE</scope>
</reference>
<proteinExistence type="predicted"/>
<comment type="pathway">
    <text evidence="2">Protein modification; protein ubiquitination.</text>
</comment>
<feature type="domain" description="HECT" evidence="7">
    <location>
        <begin position="1"/>
        <end position="256"/>
    </location>
</feature>